<protein>
    <submittedName>
        <fullName evidence="8">Putative cellulose monooxygenase</fullName>
    </submittedName>
</protein>
<keyword evidence="4" id="KW-1015">Disulfide bond</keyword>
<dbReference type="STRING" id="933388.S8AV78"/>
<accession>S8AV78</accession>
<dbReference type="AlphaFoldDB" id="S8AV78"/>
<keyword evidence="6" id="KW-0732">Signal</keyword>
<keyword evidence="9" id="KW-1185">Reference proteome</keyword>
<evidence type="ECO:0000256" key="4">
    <source>
        <dbReference type="ARBA" id="ARBA00023157"/>
    </source>
</evidence>
<reference evidence="8 9" key="1">
    <citation type="journal article" date="2013" name="PLoS ONE">
        <title>Genomic and secretomic analyses reveal unique features of the lignocellulolytic enzyme system of Penicillium decumbens.</title>
        <authorList>
            <person name="Liu G."/>
            <person name="Zhang L."/>
            <person name="Wei X."/>
            <person name="Zou G."/>
            <person name="Qin Y."/>
            <person name="Ma L."/>
            <person name="Li J."/>
            <person name="Zheng H."/>
            <person name="Wang S."/>
            <person name="Wang C."/>
            <person name="Xun L."/>
            <person name="Zhao G.-P."/>
            <person name="Zhou Z."/>
            <person name="Qu Y."/>
        </authorList>
    </citation>
    <scope>NUCLEOTIDE SEQUENCE [LARGE SCALE GENOMIC DNA]</scope>
    <source>
        <strain evidence="9">114-2 / CGMCC 5302</strain>
    </source>
</reference>
<evidence type="ECO:0000256" key="3">
    <source>
        <dbReference type="ARBA" id="ARBA00022525"/>
    </source>
</evidence>
<evidence type="ECO:0000256" key="2">
    <source>
        <dbReference type="ARBA" id="ARBA00004613"/>
    </source>
</evidence>
<keyword evidence="8" id="KW-0503">Monooxygenase</keyword>
<sequence length="384" mass="38722">MSVSKIAGILLGSAAMVAGHGYVTGAVVDGQYYNGYRADSYGYMADPPKVIGWTTSVRDNGFVDGSSYSSPDIICHRDATPGGISAPIKAGGKVELQWTEWPESHKGPVINYLAKCDGDCSSADKASLKWFKIEAEGLLEGNKWASDALIANNNSASVTIPTSIAPGNYVLRHEIIALHSANNKDGAQNYPQCFNLKVTGGGSDSPAGVAGTSLYKDTDPGILVNIYSNLKSYVIPGPAVYSAGSSSSSSGSDSAAPATTATPSATSTPSADDSVTVTASAGGQSAASATSVPSSNSGSSSGSSSSGSSSSGSSSSGSSSSGSSSSGSSSSGSAPSSSGSSSYNSNDWSSYLSSLSAEQALSVVRDTLKWLVSDQKVHARDLRV</sequence>
<name>S8AV78_PENO1</name>
<dbReference type="CDD" id="cd21175">
    <property type="entry name" value="LPMO_AA9"/>
    <property type="match status" value="1"/>
</dbReference>
<evidence type="ECO:0000256" key="6">
    <source>
        <dbReference type="SAM" id="SignalP"/>
    </source>
</evidence>
<evidence type="ECO:0000259" key="7">
    <source>
        <dbReference type="Pfam" id="PF03443"/>
    </source>
</evidence>
<gene>
    <name evidence="8" type="ORF">PDE_00698</name>
</gene>
<dbReference type="PANTHER" id="PTHR33353">
    <property type="entry name" value="PUTATIVE (AFU_ORTHOLOGUE AFUA_1G12560)-RELATED"/>
    <property type="match status" value="1"/>
</dbReference>
<dbReference type="Pfam" id="PF03443">
    <property type="entry name" value="AA9"/>
    <property type="match status" value="1"/>
</dbReference>
<dbReference type="PhylomeDB" id="S8AV78"/>
<dbReference type="GO" id="GO:0004497">
    <property type="term" value="F:monooxygenase activity"/>
    <property type="evidence" value="ECO:0007669"/>
    <property type="project" value="UniProtKB-KW"/>
</dbReference>
<organism evidence="8 9">
    <name type="scientific">Penicillium oxalicum (strain 114-2 / CGMCC 5302)</name>
    <name type="common">Penicillium decumbens</name>
    <dbReference type="NCBI Taxonomy" id="933388"/>
    <lineage>
        <taxon>Eukaryota</taxon>
        <taxon>Fungi</taxon>
        <taxon>Dikarya</taxon>
        <taxon>Ascomycota</taxon>
        <taxon>Pezizomycotina</taxon>
        <taxon>Eurotiomycetes</taxon>
        <taxon>Eurotiomycetidae</taxon>
        <taxon>Eurotiales</taxon>
        <taxon>Aspergillaceae</taxon>
        <taxon>Penicillium</taxon>
    </lineage>
</organism>
<feature type="chain" id="PRO_5004548015" evidence="6">
    <location>
        <begin position="26"/>
        <end position="384"/>
    </location>
</feature>
<evidence type="ECO:0000256" key="1">
    <source>
        <dbReference type="ARBA" id="ARBA00001973"/>
    </source>
</evidence>
<comment type="cofactor">
    <cofactor evidence="1">
        <name>Cu(2+)</name>
        <dbReference type="ChEBI" id="CHEBI:29036"/>
    </cofactor>
</comment>
<keyword evidence="3" id="KW-0964">Secreted</keyword>
<comment type="subcellular location">
    <subcellularLocation>
        <location evidence="2">Secreted</location>
    </subcellularLocation>
</comment>
<dbReference type="EMBL" id="KB644408">
    <property type="protein sequence ID" value="EPS25762.1"/>
    <property type="molecule type" value="Genomic_DNA"/>
</dbReference>
<dbReference type="eggNOG" id="ENOG502RY3D">
    <property type="taxonomic scope" value="Eukaryota"/>
</dbReference>
<evidence type="ECO:0000256" key="5">
    <source>
        <dbReference type="SAM" id="MobiDB-lite"/>
    </source>
</evidence>
<dbReference type="HOGENOM" id="CLU_031730_1_0_1"/>
<evidence type="ECO:0000313" key="8">
    <source>
        <dbReference type="EMBL" id="EPS25762.1"/>
    </source>
</evidence>
<dbReference type="PANTHER" id="PTHR33353:SF34">
    <property type="entry name" value="ENDO-BETA-1,4-GLUCANASE D"/>
    <property type="match status" value="1"/>
</dbReference>
<dbReference type="InterPro" id="IPR005103">
    <property type="entry name" value="AA9_LPMO"/>
</dbReference>
<keyword evidence="8" id="KW-0560">Oxidoreductase</keyword>
<dbReference type="InterPro" id="IPR049892">
    <property type="entry name" value="AA9"/>
</dbReference>
<dbReference type="GO" id="GO:0005576">
    <property type="term" value="C:extracellular region"/>
    <property type="evidence" value="ECO:0007669"/>
    <property type="project" value="UniProtKB-SubCell"/>
</dbReference>
<evidence type="ECO:0000313" key="9">
    <source>
        <dbReference type="Proteomes" id="UP000019376"/>
    </source>
</evidence>
<proteinExistence type="predicted"/>
<feature type="domain" description="Auxiliary Activity family 9 catalytic" evidence="7">
    <location>
        <begin position="20"/>
        <end position="232"/>
    </location>
</feature>
<dbReference type="Proteomes" id="UP000019376">
    <property type="component" value="Unassembled WGS sequence"/>
</dbReference>
<feature type="region of interest" description="Disordered" evidence="5">
    <location>
        <begin position="244"/>
        <end position="348"/>
    </location>
</feature>
<feature type="signal peptide" evidence="6">
    <location>
        <begin position="1"/>
        <end position="25"/>
    </location>
</feature>
<dbReference type="SMR" id="S8AV78"/>
<dbReference type="OrthoDB" id="4849160at2759"/>
<dbReference type="Gene3D" id="2.70.50.70">
    <property type="match status" value="1"/>
</dbReference>